<organism evidence="3">
    <name type="scientific">Acidicaldus sp</name>
    <dbReference type="NCBI Taxonomy" id="1872105"/>
    <lineage>
        <taxon>Bacteria</taxon>
        <taxon>Pseudomonadati</taxon>
        <taxon>Pseudomonadota</taxon>
        <taxon>Alphaproteobacteria</taxon>
        <taxon>Acetobacterales</taxon>
        <taxon>Acetobacteraceae</taxon>
        <taxon>Acidicaldus</taxon>
    </lineage>
</organism>
<proteinExistence type="predicted"/>
<comment type="caution">
    <text evidence="3">The sequence shown here is derived from an EMBL/GenBank/DDBJ whole genome shotgun (WGS) entry which is preliminary data.</text>
</comment>
<dbReference type="EMBL" id="DTQM01000108">
    <property type="protein sequence ID" value="HGC42712.1"/>
    <property type="molecule type" value="Genomic_DNA"/>
</dbReference>
<dbReference type="AlphaFoldDB" id="A0A8J4M5I1"/>
<reference evidence="3" key="1">
    <citation type="journal article" date="2020" name="mSystems">
        <title>Genome- and Community-Level Interaction Insights into Carbon Utilization and Element Cycling Functions of Hydrothermarchaeota in Hydrothermal Sediment.</title>
        <authorList>
            <person name="Zhou Z."/>
            <person name="Liu Y."/>
            <person name="Xu W."/>
            <person name="Pan J."/>
            <person name="Luo Z.H."/>
            <person name="Li M."/>
        </authorList>
    </citation>
    <scope>NUCLEOTIDE SEQUENCE</scope>
    <source>
        <strain evidence="3">SpSt-997</strain>
    </source>
</reference>
<evidence type="ECO:0000259" key="2">
    <source>
        <dbReference type="Pfam" id="PF01558"/>
    </source>
</evidence>
<dbReference type="InterPro" id="IPR019752">
    <property type="entry name" value="Pyrv/ketoisovalerate_OxRed_cat"/>
</dbReference>
<dbReference type="Pfam" id="PF01558">
    <property type="entry name" value="POR"/>
    <property type="match status" value="1"/>
</dbReference>
<dbReference type="GO" id="GO:0016625">
    <property type="term" value="F:oxidoreductase activity, acting on the aldehyde or oxo group of donors, iron-sulfur protein as acceptor"/>
    <property type="evidence" value="ECO:0007669"/>
    <property type="project" value="InterPro"/>
</dbReference>
<dbReference type="NCBIfam" id="TIGR02175">
    <property type="entry name" value="PorC_KorC"/>
    <property type="match status" value="1"/>
</dbReference>
<sequence length="195" mass="20466">MYEIRIHGRGGQGAVLASAILAQAFVDEGRFAVAIPSFGFERRGAPVSACLRMDAREIRALTNIYYPDCVICVDPTLPRMVDIFAGIKPGGTLVQASGKSAAAIDHPADLATLGLCDAMGIALAIFGRPITNSIMLGAFARTTGLVSLAALIGALEAAEFRDAGLEQNRRALERGYAKTEVVALAPEFVAPAFVS</sequence>
<accession>A0A8J4M5I1</accession>
<gene>
    <name evidence="3" type="ORF">ENY07_05765</name>
</gene>
<dbReference type="NCBIfam" id="NF045762">
    <property type="entry name" value="PhenlGlyoxDHPadE"/>
    <property type="match status" value="1"/>
</dbReference>
<feature type="domain" description="Pyruvate/ketoisovalerate oxidoreductase catalytic" evidence="2">
    <location>
        <begin position="10"/>
        <end position="177"/>
    </location>
</feature>
<dbReference type="InterPro" id="IPR011894">
    <property type="entry name" value="PorC_KorC"/>
</dbReference>
<dbReference type="PANTHER" id="PTHR43366:SF1">
    <property type="entry name" value="PYRUVATE SYNTHASE SUBUNIT PORC"/>
    <property type="match status" value="1"/>
</dbReference>
<dbReference type="Gene3D" id="3.40.920.10">
    <property type="entry name" value="Pyruvate-ferredoxin oxidoreductase, PFOR, domain III"/>
    <property type="match status" value="1"/>
</dbReference>
<dbReference type="PANTHER" id="PTHR43366">
    <property type="entry name" value="PYRUVATE SYNTHASE SUBUNIT PORC"/>
    <property type="match status" value="1"/>
</dbReference>
<dbReference type="InterPro" id="IPR051626">
    <property type="entry name" value="Oxidoreductase_gamma_subunit"/>
</dbReference>
<dbReference type="SUPFAM" id="SSF53323">
    <property type="entry name" value="Pyruvate-ferredoxin oxidoreductase, PFOR, domain III"/>
    <property type="match status" value="1"/>
</dbReference>
<name>A0A8J4M5I1_9PROT</name>
<dbReference type="InterPro" id="IPR054811">
    <property type="entry name" value="PadE"/>
</dbReference>
<keyword evidence="1" id="KW-0560">Oxidoreductase</keyword>
<evidence type="ECO:0000256" key="1">
    <source>
        <dbReference type="ARBA" id="ARBA00023002"/>
    </source>
</evidence>
<dbReference type="InterPro" id="IPR002869">
    <property type="entry name" value="Pyrv_flavodox_OxRed_cen"/>
</dbReference>
<evidence type="ECO:0000313" key="3">
    <source>
        <dbReference type="EMBL" id="HGC42712.1"/>
    </source>
</evidence>
<protein>
    <submittedName>
        <fullName evidence="3">Ketoisovalerate oxidoreductase</fullName>
    </submittedName>
</protein>